<keyword evidence="1" id="KW-0812">Transmembrane</keyword>
<dbReference type="InterPro" id="IPR032809">
    <property type="entry name" value="Put_HupE_UreJ"/>
</dbReference>
<keyword evidence="1" id="KW-0472">Membrane</keyword>
<organism evidence="2 3">
    <name type="scientific">Spirosoma aureum</name>
    <dbReference type="NCBI Taxonomy" id="2692134"/>
    <lineage>
        <taxon>Bacteria</taxon>
        <taxon>Pseudomonadati</taxon>
        <taxon>Bacteroidota</taxon>
        <taxon>Cytophagia</taxon>
        <taxon>Cytophagales</taxon>
        <taxon>Cytophagaceae</taxon>
        <taxon>Spirosoma</taxon>
    </lineage>
</organism>
<accession>A0A6G9AYM0</accession>
<reference evidence="2 3" key="1">
    <citation type="submission" date="2020-03" db="EMBL/GenBank/DDBJ databases">
        <authorList>
            <person name="Kim M.K."/>
        </authorList>
    </citation>
    <scope>NUCLEOTIDE SEQUENCE [LARGE SCALE GENOMIC DNA]</scope>
    <source>
        <strain evidence="2 3">BT328</strain>
    </source>
</reference>
<evidence type="ECO:0000313" key="2">
    <source>
        <dbReference type="EMBL" id="QIP17547.1"/>
    </source>
</evidence>
<name>A0A6G9AYM0_9BACT</name>
<feature type="transmembrane region" description="Helical" evidence="1">
    <location>
        <begin position="151"/>
        <end position="171"/>
    </location>
</feature>
<protein>
    <submittedName>
        <fullName evidence="2">HupE/UreJ family protein</fullName>
    </submittedName>
</protein>
<evidence type="ECO:0000313" key="3">
    <source>
        <dbReference type="Proteomes" id="UP000501802"/>
    </source>
</evidence>
<keyword evidence="3" id="KW-1185">Reference proteome</keyword>
<gene>
    <name evidence="2" type="ORF">G8759_35355</name>
</gene>
<feature type="transmembrane region" description="Helical" evidence="1">
    <location>
        <begin position="110"/>
        <end position="131"/>
    </location>
</feature>
<feature type="transmembrane region" description="Helical" evidence="1">
    <location>
        <begin position="20"/>
        <end position="36"/>
    </location>
</feature>
<dbReference type="Pfam" id="PF13795">
    <property type="entry name" value="HupE_UreJ_2"/>
    <property type="match status" value="1"/>
</dbReference>
<dbReference type="RefSeq" id="WP_167218487.1">
    <property type="nucleotide sequence ID" value="NZ_CP050063.1"/>
</dbReference>
<keyword evidence="1" id="KW-1133">Transmembrane helix</keyword>
<evidence type="ECO:0000256" key="1">
    <source>
        <dbReference type="SAM" id="Phobius"/>
    </source>
</evidence>
<proteinExistence type="predicted"/>
<feature type="transmembrane region" description="Helical" evidence="1">
    <location>
        <begin position="71"/>
        <end position="90"/>
    </location>
</feature>
<dbReference type="AlphaFoldDB" id="A0A6G9AYM0"/>
<sequence length="205" mass="22958">MDDFLIYLRLGFDHITDPSGYDHILFVIALCAVYTLRQWRQVLILVTAFTIGHSITLALATLQLITYKTALIELLIPITILITAITNFFFQETKSRSLVSSKQSGRPWRYGLALAFGLIHGMGFSNYLRSLLGREADIVKPLLAFNIGLELGQLVIVSIILAIAYIVLDILRSSRLRWTLIVSGMVAGMALSLIINNEYLSELLK</sequence>
<feature type="transmembrane region" description="Helical" evidence="1">
    <location>
        <begin position="43"/>
        <end position="65"/>
    </location>
</feature>
<dbReference type="EMBL" id="CP050063">
    <property type="protein sequence ID" value="QIP17547.1"/>
    <property type="molecule type" value="Genomic_DNA"/>
</dbReference>
<dbReference type="Proteomes" id="UP000501802">
    <property type="component" value="Chromosome"/>
</dbReference>
<dbReference type="KEGG" id="spib:G8759_35355"/>
<feature type="transmembrane region" description="Helical" evidence="1">
    <location>
        <begin position="178"/>
        <end position="195"/>
    </location>
</feature>